<dbReference type="RefSeq" id="WP_067090297.1">
    <property type="nucleotide sequence ID" value="NZ_LWMV01000154.1"/>
</dbReference>
<dbReference type="Proteomes" id="UP000077245">
    <property type="component" value="Unassembled WGS sequence"/>
</dbReference>
<reference evidence="2 3" key="1">
    <citation type="submission" date="2016-04" db="EMBL/GenBank/DDBJ databases">
        <title>Genome sequence of Methanobrevibacter curvatus DSM 11111.</title>
        <authorList>
            <person name="Poehlein A."/>
            <person name="Seedorf H."/>
            <person name="Daniel R."/>
        </authorList>
    </citation>
    <scope>NUCLEOTIDE SEQUENCE [LARGE SCALE GENOMIC DNA]</scope>
    <source>
        <strain evidence="2 3">DSM 11111</strain>
    </source>
</reference>
<dbReference type="Gene3D" id="3.20.80.10">
    <property type="entry name" value="Regulatory factor, effector binding domain"/>
    <property type="match status" value="1"/>
</dbReference>
<dbReference type="InterPro" id="IPR011256">
    <property type="entry name" value="Reg_factor_effector_dom_sf"/>
</dbReference>
<dbReference type="InterPro" id="IPR050908">
    <property type="entry name" value="SmbC-like"/>
</dbReference>
<dbReference type="EMBL" id="LWMV01000154">
    <property type="protein sequence ID" value="KZX13187.1"/>
    <property type="molecule type" value="Genomic_DNA"/>
</dbReference>
<protein>
    <submittedName>
        <fullName evidence="2">Bacterial transcription activator, effector binding domain</fullName>
    </submittedName>
</protein>
<evidence type="ECO:0000313" key="2">
    <source>
        <dbReference type="EMBL" id="KZX13187.1"/>
    </source>
</evidence>
<organism evidence="2 3">
    <name type="scientific">Methanobrevibacter curvatus</name>
    <dbReference type="NCBI Taxonomy" id="49547"/>
    <lineage>
        <taxon>Archaea</taxon>
        <taxon>Methanobacteriati</taxon>
        <taxon>Methanobacteriota</taxon>
        <taxon>Methanomada group</taxon>
        <taxon>Methanobacteria</taxon>
        <taxon>Methanobacteriales</taxon>
        <taxon>Methanobacteriaceae</taxon>
        <taxon>Methanobrevibacter</taxon>
    </lineage>
</organism>
<sequence length="154" mass="17539">MESKIEEKIIPEQQMAIVNHKGNVKDMGILIAQLLGWAEANEVNVSGPPFAIYYNSPKHVGEDEVIYDMGIPVEGDIDGTDKIQIVELLEHKVVSIIHKGSYNKLEESYKKLVDFTIKYNYDIIGSPKEIYFNSIHDVNEDELKTEVEFPVIKM</sequence>
<dbReference type="InterPro" id="IPR010499">
    <property type="entry name" value="AraC_E-bd"/>
</dbReference>
<name>A0A166CCN6_9EURY</name>
<dbReference type="InterPro" id="IPR029442">
    <property type="entry name" value="GyrI-like"/>
</dbReference>
<keyword evidence="3" id="KW-1185">Reference proteome</keyword>
<accession>A0A166CCN6</accession>
<dbReference type="OrthoDB" id="104532at2157"/>
<comment type="caution">
    <text evidence="2">The sequence shown here is derived from an EMBL/GenBank/DDBJ whole genome shotgun (WGS) entry which is preliminary data.</text>
</comment>
<dbReference type="STRING" id="49547.MBCUR_07140"/>
<dbReference type="PANTHER" id="PTHR40055:SF1">
    <property type="entry name" value="TRANSCRIPTIONAL REGULATOR YGIV-RELATED"/>
    <property type="match status" value="1"/>
</dbReference>
<proteinExistence type="predicted"/>
<gene>
    <name evidence="2" type="ORF">MBCUR_07140</name>
</gene>
<dbReference type="PATRIC" id="fig|49547.3.peg.774"/>
<feature type="domain" description="AraC effector-binding" evidence="1">
    <location>
        <begin position="3"/>
        <end position="152"/>
    </location>
</feature>
<dbReference type="PANTHER" id="PTHR40055">
    <property type="entry name" value="TRANSCRIPTIONAL REGULATOR YGIV-RELATED"/>
    <property type="match status" value="1"/>
</dbReference>
<dbReference type="SMART" id="SM00871">
    <property type="entry name" value="AraC_E_bind"/>
    <property type="match status" value="1"/>
</dbReference>
<dbReference type="Pfam" id="PF06445">
    <property type="entry name" value="GyrI-like"/>
    <property type="match status" value="1"/>
</dbReference>
<dbReference type="SUPFAM" id="SSF55136">
    <property type="entry name" value="Probable bacterial effector-binding domain"/>
    <property type="match status" value="1"/>
</dbReference>
<evidence type="ECO:0000313" key="3">
    <source>
        <dbReference type="Proteomes" id="UP000077245"/>
    </source>
</evidence>
<dbReference type="AlphaFoldDB" id="A0A166CCN6"/>
<evidence type="ECO:0000259" key="1">
    <source>
        <dbReference type="SMART" id="SM00871"/>
    </source>
</evidence>